<dbReference type="EMBL" id="PUHW01000074">
    <property type="protein sequence ID" value="KAG0689541.1"/>
    <property type="molecule type" value="Genomic_DNA"/>
</dbReference>
<dbReference type="InterPro" id="IPR002733">
    <property type="entry name" value="AMMECR1_domain"/>
</dbReference>
<feature type="domain" description="AMMECR1" evidence="1">
    <location>
        <begin position="5"/>
        <end position="218"/>
    </location>
</feature>
<proteinExistence type="predicted"/>
<dbReference type="Pfam" id="PF01871">
    <property type="entry name" value="AMMECR1"/>
    <property type="match status" value="1"/>
</dbReference>
<dbReference type="AlphaFoldDB" id="A0A9P6WLX0"/>
<evidence type="ECO:0000313" key="2">
    <source>
        <dbReference type="EMBL" id="KAG0689541.1"/>
    </source>
</evidence>
<gene>
    <name evidence="2" type="ORF">C6P40_004879</name>
</gene>
<accession>A0A9P6WLX0</accession>
<evidence type="ECO:0000259" key="1">
    <source>
        <dbReference type="PROSITE" id="PS51112"/>
    </source>
</evidence>
<dbReference type="InterPro" id="IPR036071">
    <property type="entry name" value="AMMECR1_dom_sf"/>
</dbReference>
<dbReference type="PROSITE" id="PS51112">
    <property type="entry name" value="AMMECR1"/>
    <property type="match status" value="1"/>
</dbReference>
<dbReference type="NCBIfam" id="TIGR00296">
    <property type="entry name" value="TIGR00296 family protein"/>
    <property type="match status" value="1"/>
</dbReference>
<keyword evidence="3" id="KW-1185">Reference proteome</keyword>
<sequence>MTTVVSKETATYFAYVAINKLISTICNTPELSLSDIAKSIGYNKYNDIINAPLFVTWNIVDLKNDEHELRGCIGNFSNLKLPDYVKKYALISALEDSRFNPINKFELEKIENNPKLDLQCCVTVLHSFEDITNNLMDWIVGKHGIKLSFKYHNRSYSSTFLPEVASEQGWNKKETLNALIRKAGIPGRVSFESVEVNYAERYSGVKGIVTLSDFASIAS</sequence>
<reference evidence="2" key="1">
    <citation type="submission" date="2020-11" db="EMBL/GenBank/DDBJ databases">
        <title>Kefir isolates.</title>
        <authorList>
            <person name="Marcisauskas S."/>
            <person name="Kim Y."/>
            <person name="Blasche S."/>
        </authorList>
    </citation>
    <scope>NUCLEOTIDE SEQUENCE</scope>
    <source>
        <strain evidence="2">Olga-1</strain>
    </source>
</reference>
<protein>
    <recommendedName>
        <fullName evidence="1">AMMECR1 domain-containing protein</fullName>
    </recommendedName>
</protein>
<dbReference type="InterPro" id="IPR023473">
    <property type="entry name" value="AMMECR1"/>
</dbReference>
<dbReference type="PANTHER" id="PTHR13016">
    <property type="entry name" value="AMMECR1 HOMOLOG"/>
    <property type="match status" value="1"/>
</dbReference>
<dbReference type="OrthoDB" id="24630at2759"/>
<dbReference type="Gene3D" id="3.30.700.20">
    <property type="entry name" value="Hypothetical protein ph0010, domain 1"/>
    <property type="match status" value="1"/>
</dbReference>
<comment type="caution">
    <text evidence="2">The sequence shown here is derived from an EMBL/GenBank/DDBJ whole genome shotgun (WGS) entry which is preliminary data.</text>
</comment>
<dbReference type="PANTHER" id="PTHR13016:SF0">
    <property type="entry name" value="AMME SYNDROME CANDIDATE GENE 1 PROTEIN"/>
    <property type="match status" value="1"/>
</dbReference>
<dbReference type="Proteomes" id="UP000697127">
    <property type="component" value="Unassembled WGS sequence"/>
</dbReference>
<evidence type="ECO:0000313" key="3">
    <source>
        <dbReference type="Proteomes" id="UP000697127"/>
    </source>
</evidence>
<organism evidence="2 3">
    <name type="scientific">Pichia californica</name>
    <dbReference type="NCBI Taxonomy" id="460514"/>
    <lineage>
        <taxon>Eukaryota</taxon>
        <taxon>Fungi</taxon>
        <taxon>Dikarya</taxon>
        <taxon>Ascomycota</taxon>
        <taxon>Saccharomycotina</taxon>
        <taxon>Pichiomycetes</taxon>
        <taxon>Pichiales</taxon>
        <taxon>Pichiaceae</taxon>
        <taxon>Pichia</taxon>
    </lineage>
</organism>
<dbReference type="SUPFAM" id="SSF143447">
    <property type="entry name" value="AMMECR1-like"/>
    <property type="match status" value="1"/>
</dbReference>
<dbReference type="InterPro" id="IPR027485">
    <property type="entry name" value="AMMECR1_N"/>
</dbReference>
<name>A0A9P6WLX0_9ASCO</name>